<evidence type="ECO:0000313" key="3">
    <source>
        <dbReference type="EnsemblPlants" id="Pp3c22_4890V3.1"/>
    </source>
</evidence>
<feature type="domain" description="AB hydrolase-1" evidence="1">
    <location>
        <begin position="64"/>
        <end position="169"/>
    </location>
</feature>
<dbReference type="Proteomes" id="UP000006727">
    <property type="component" value="Chromosome 22"/>
</dbReference>
<proteinExistence type="predicted"/>
<protein>
    <recommendedName>
        <fullName evidence="1">AB hydrolase-1 domain-containing protein</fullName>
    </recommendedName>
</protein>
<dbReference type="EnsemblPlants" id="Pp3c22_4890V3.1">
    <property type="protein sequence ID" value="Pp3c22_4890V3.1"/>
    <property type="gene ID" value="Pp3c22_4890"/>
</dbReference>
<reference evidence="2 4" key="1">
    <citation type="journal article" date="2008" name="Science">
        <title>The Physcomitrella genome reveals evolutionary insights into the conquest of land by plants.</title>
        <authorList>
            <person name="Rensing S."/>
            <person name="Lang D."/>
            <person name="Zimmer A."/>
            <person name="Terry A."/>
            <person name="Salamov A."/>
            <person name="Shapiro H."/>
            <person name="Nishiyama T."/>
            <person name="Perroud P.-F."/>
            <person name="Lindquist E."/>
            <person name="Kamisugi Y."/>
            <person name="Tanahashi T."/>
            <person name="Sakakibara K."/>
            <person name="Fujita T."/>
            <person name="Oishi K."/>
            <person name="Shin-I T."/>
            <person name="Kuroki Y."/>
            <person name="Toyoda A."/>
            <person name="Suzuki Y."/>
            <person name="Hashimoto A."/>
            <person name="Yamaguchi K."/>
            <person name="Sugano A."/>
            <person name="Kohara Y."/>
            <person name="Fujiyama A."/>
            <person name="Anterola A."/>
            <person name="Aoki S."/>
            <person name="Ashton N."/>
            <person name="Barbazuk W.B."/>
            <person name="Barker E."/>
            <person name="Bennetzen J."/>
            <person name="Bezanilla M."/>
            <person name="Blankenship R."/>
            <person name="Cho S.H."/>
            <person name="Dutcher S."/>
            <person name="Estelle M."/>
            <person name="Fawcett J.A."/>
            <person name="Gundlach H."/>
            <person name="Hanada K."/>
            <person name="Heyl A."/>
            <person name="Hicks K.A."/>
            <person name="Hugh J."/>
            <person name="Lohr M."/>
            <person name="Mayer K."/>
            <person name="Melkozernov A."/>
            <person name="Murata T."/>
            <person name="Nelson D."/>
            <person name="Pils B."/>
            <person name="Prigge M."/>
            <person name="Reiss B."/>
            <person name="Renner T."/>
            <person name="Rombauts S."/>
            <person name="Rushton P."/>
            <person name="Sanderfoot A."/>
            <person name="Schween G."/>
            <person name="Shiu S.-H."/>
            <person name="Stueber K."/>
            <person name="Theodoulou F.L."/>
            <person name="Tu H."/>
            <person name="Van de Peer Y."/>
            <person name="Verrier P.J."/>
            <person name="Waters E."/>
            <person name="Wood A."/>
            <person name="Yang L."/>
            <person name="Cove D."/>
            <person name="Cuming A."/>
            <person name="Hasebe M."/>
            <person name="Lucas S."/>
            <person name="Mishler D.B."/>
            <person name="Reski R."/>
            <person name="Grigoriev I."/>
            <person name="Quatrano R.S."/>
            <person name="Boore J.L."/>
        </authorList>
    </citation>
    <scope>NUCLEOTIDE SEQUENCE [LARGE SCALE GENOMIC DNA]</scope>
    <source>
        <strain evidence="3 4">cv. Gransden 2004</strain>
    </source>
</reference>
<reference evidence="2 4" key="2">
    <citation type="journal article" date="2018" name="Plant J.">
        <title>The Physcomitrella patens chromosome-scale assembly reveals moss genome structure and evolution.</title>
        <authorList>
            <person name="Lang D."/>
            <person name="Ullrich K.K."/>
            <person name="Murat F."/>
            <person name="Fuchs J."/>
            <person name="Jenkins J."/>
            <person name="Haas F.B."/>
            <person name="Piednoel M."/>
            <person name="Gundlach H."/>
            <person name="Van Bel M."/>
            <person name="Meyberg R."/>
            <person name="Vives C."/>
            <person name="Morata J."/>
            <person name="Symeonidi A."/>
            <person name="Hiss M."/>
            <person name="Muchero W."/>
            <person name="Kamisugi Y."/>
            <person name="Saleh O."/>
            <person name="Blanc G."/>
            <person name="Decker E.L."/>
            <person name="van Gessel N."/>
            <person name="Grimwood J."/>
            <person name="Hayes R.D."/>
            <person name="Graham S.W."/>
            <person name="Gunter L.E."/>
            <person name="McDaniel S.F."/>
            <person name="Hoernstein S.N.W."/>
            <person name="Larsson A."/>
            <person name="Li F.W."/>
            <person name="Perroud P.F."/>
            <person name="Phillips J."/>
            <person name="Ranjan P."/>
            <person name="Rokshar D.S."/>
            <person name="Rothfels C.J."/>
            <person name="Schneider L."/>
            <person name="Shu S."/>
            <person name="Stevenson D.W."/>
            <person name="Thummler F."/>
            <person name="Tillich M."/>
            <person name="Villarreal Aguilar J.C."/>
            <person name="Widiez T."/>
            <person name="Wong G.K."/>
            <person name="Wymore A."/>
            <person name="Zhang Y."/>
            <person name="Zimmer A.D."/>
            <person name="Quatrano R.S."/>
            <person name="Mayer K.F.X."/>
            <person name="Goodstein D."/>
            <person name="Casacuberta J.M."/>
            <person name="Vandepoele K."/>
            <person name="Reski R."/>
            <person name="Cuming A.C."/>
            <person name="Tuskan G.A."/>
            <person name="Maumus F."/>
            <person name="Salse J."/>
            <person name="Schmutz J."/>
            <person name="Rensing S.A."/>
        </authorList>
    </citation>
    <scope>NUCLEOTIDE SEQUENCE [LARGE SCALE GENOMIC DNA]</scope>
    <source>
        <strain evidence="3 4">cv. Gransden 2004</strain>
    </source>
</reference>
<reference evidence="3" key="3">
    <citation type="submission" date="2020-12" db="UniProtKB">
        <authorList>
            <consortium name="EnsemblPlants"/>
        </authorList>
    </citation>
    <scope>IDENTIFICATION</scope>
</reference>
<dbReference type="OrthoDB" id="6431331at2759"/>
<keyword evidence="4" id="KW-1185">Reference proteome</keyword>
<dbReference type="PANTHER" id="PTHR43139:SF62">
    <property type="entry name" value="AB HYDROLASE-1 DOMAIN-CONTAINING PROTEIN"/>
    <property type="match status" value="1"/>
</dbReference>
<dbReference type="Gramene" id="Pp3c22_4890V3.3">
    <property type="protein sequence ID" value="Pp3c22_4890V3.3"/>
    <property type="gene ID" value="Pp3c22_4890"/>
</dbReference>
<gene>
    <name evidence="3" type="primary">LOC112274780</name>
    <name evidence="2" type="ORF">PHYPA_026718</name>
</gene>
<dbReference type="EnsemblPlants" id="Pp3c22_4890V3.3">
    <property type="protein sequence ID" value="Pp3c22_4890V3.3"/>
    <property type="gene ID" value="Pp3c22_4890"/>
</dbReference>
<dbReference type="SUPFAM" id="SSF53474">
    <property type="entry name" value="alpha/beta-Hydrolases"/>
    <property type="match status" value="1"/>
</dbReference>
<dbReference type="Pfam" id="PF00561">
    <property type="entry name" value="Abhydrolase_1"/>
    <property type="match status" value="1"/>
</dbReference>
<evidence type="ECO:0000313" key="2">
    <source>
        <dbReference type="EMBL" id="PNR30402.1"/>
    </source>
</evidence>
<dbReference type="InterPro" id="IPR000073">
    <property type="entry name" value="AB_hydrolase_1"/>
</dbReference>
<dbReference type="GeneID" id="112274780"/>
<dbReference type="KEGG" id="ppp:112274780"/>
<dbReference type="Gramene" id="Pp3c22_4890V3.1">
    <property type="protein sequence ID" value="Pp3c22_4890V3.1"/>
    <property type="gene ID" value="Pp3c22_4890"/>
</dbReference>
<dbReference type="STRING" id="3218.A0A2K1IM95"/>
<name>A0A2K1IM95_PHYPA</name>
<organism evidence="2">
    <name type="scientific">Physcomitrium patens</name>
    <name type="common">Spreading-leaved earth moss</name>
    <name type="synonym">Physcomitrella patens</name>
    <dbReference type="NCBI Taxonomy" id="3218"/>
    <lineage>
        <taxon>Eukaryota</taxon>
        <taxon>Viridiplantae</taxon>
        <taxon>Streptophyta</taxon>
        <taxon>Embryophyta</taxon>
        <taxon>Bryophyta</taxon>
        <taxon>Bryophytina</taxon>
        <taxon>Bryopsida</taxon>
        <taxon>Funariidae</taxon>
        <taxon>Funariales</taxon>
        <taxon>Funariaceae</taxon>
        <taxon>Physcomitrium</taxon>
    </lineage>
</organism>
<dbReference type="PANTHER" id="PTHR43139">
    <property type="entry name" value="SI:DKEY-122A22.2"/>
    <property type="match status" value="1"/>
</dbReference>
<dbReference type="InterPro" id="IPR052370">
    <property type="entry name" value="Meta-cleavage_hydrolase"/>
</dbReference>
<dbReference type="PRINTS" id="PR00111">
    <property type="entry name" value="ABHYDROLASE"/>
</dbReference>
<evidence type="ECO:0000313" key="4">
    <source>
        <dbReference type="Proteomes" id="UP000006727"/>
    </source>
</evidence>
<dbReference type="EMBL" id="ABEU02000022">
    <property type="protein sequence ID" value="PNR30402.1"/>
    <property type="molecule type" value="Genomic_DNA"/>
</dbReference>
<dbReference type="AlphaFoldDB" id="A0A2K1IM95"/>
<dbReference type="OMA" id="SECSEAH"/>
<sequence>MGRESGFGSWIVGMKTSQLEHRYEACGLKSQVVEVDTGTTLIRCWVPWEQPESGLWSAGASEKPAVLFLHDFLMDGTFGWEKQIEMFTKEFNVYVPNLVFFGGSSSTSTEKTEAFQADCMVKMLHALEVYNEVMVVGAGYGGLVAFWMAHLYPKFVTKVVFVASGIHMTPTSQKMLLAKFDYDHISELLLPTTATGLKNLASVATTKPVYRLPTCVCKGILHVFIDKHRHEKVELLNKMDCGVRGGPPLPHLPQEKCLIIWGENDLVTSVELAFKLKLHLGSSTDLVVLEKCGHFPQVENPNSFNRISLNFLKSTN</sequence>
<dbReference type="PaxDb" id="3218-PP1S275_10V6.1"/>
<dbReference type="InterPro" id="IPR029058">
    <property type="entry name" value="AB_hydrolase_fold"/>
</dbReference>
<dbReference type="FunCoup" id="A0A2K1IM95">
    <property type="interactions" value="1021"/>
</dbReference>
<dbReference type="Gene3D" id="3.40.50.1820">
    <property type="entry name" value="alpha/beta hydrolase"/>
    <property type="match status" value="1"/>
</dbReference>
<evidence type="ECO:0000259" key="1">
    <source>
        <dbReference type="Pfam" id="PF00561"/>
    </source>
</evidence>
<accession>A0A2K1IM95</accession>
<dbReference type="RefSeq" id="XP_024360308.1">
    <property type="nucleotide sequence ID" value="XM_024504540.2"/>
</dbReference>